<keyword evidence="1" id="KW-0285">Flavoprotein</keyword>
<dbReference type="OrthoDB" id="417877at2759"/>
<dbReference type="SUPFAM" id="SSF51905">
    <property type="entry name" value="FAD/NAD(P)-binding domain"/>
    <property type="match status" value="1"/>
</dbReference>
<dbReference type="InterPro" id="IPR051104">
    <property type="entry name" value="FAD_monoxygenase"/>
</dbReference>
<reference evidence="6" key="1">
    <citation type="journal article" date="2012" name="Science">
        <title>The Paleozoic origin of enzymatic lignin decomposition reconstructed from 31 fungal genomes.</title>
        <authorList>
            <person name="Floudas D."/>
            <person name="Binder M."/>
            <person name="Riley R."/>
            <person name="Barry K."/>
            <person name="Blanchette R.A."/>
            <person name="Henrissat B."/>
            <person name="Martinez A.T."/>
            <person name="Otillar R."/>
            <person name="Spatafora J.W."/>
            <person name="Yadav J.S."/>
            <person name="Aerts A."/>
            <person name="Benoit I."/>
            <person name="Boyd A."/>
            <person name="Carlson A."/>
            <person name="Copeland A."/>
            <person name="Coutinho P.M."/>
            <person name="de Vries R.P."/>
            <person name="Ferreira P."/>
            <person name="Findley K."/>
            <person name="Foster B."/>
            <person name="Gaskell J."/>
            <person name="Glotzer D."/>
            <person name="Gorecki P."/>
            <person name="Heitman J."/>
            <person name="Hesse C."/>
            <person name="Hori C."/>
            <person name="Igarashi K."/>
            <person name="Jurgens J.A."/>
            <person name="Kallen N."/>
            <person name="Kersten P."/>
            <person name="Kohler A."/>
            <person name="Kuees U."/>
            <person name="Kumar T.K.A."/>
            <person name="Kuo A."/>
            <person name="LaButti K."/>
            <person name="Larrondo L.F."/>
            <person name="Lindquist E."/>
            <person name="Ling A."/>
            <person name="Lombard V."/>
            <person name="Lucas S."/>
            <person name="Lundell T."/>
            <person name="Martin R."/>
            <person name="McLaughlin D.J."/>
            <person name="Morgenstern I."/>
            <person name="Morin E."/>
            <person name="Murat C."/>
            <person name="Nagy L.G."/>
            <person name="Nolan M."/>
            <person name="Ohm R.A."/>
            <person name="Patyshakuliyeva A."/>
            <person name="Rokas A."/>
            <person name="Ruiz-Duenas F.J."/>
            <person name="Sabat G."/>
            <person name="Salamov A."/>
            <person name="Samejima M."/>
            <person name="Schmutz J."/>
            <person name="Slot J.C."/>
            <person name="St John F."/>
            <person name="Stenlid J."/>
            <person name="Sun H."/>
            <person name="Sun S."/>
            <person name="Syed K."/>
            <person name="Tsang A."/>
            <person name="Wiebenga A."/>
            <person name="Young D."/>
            <person name="Pisabarro A."/>
            <person name="Eastwood D.C."/>
            <person name="Martin F."/>
            <person name="Cullen D."/>
            <person name="Grigoriev I.V."/>
            <person name="Hibbett D.S."/>
        </authorList>
    </citation>
    <scope>NUCLEOTIDE SEQUENCE [LARGE SCALE GENOMIC DNA]</scope>
    <source>
        <strain evidence="6">RWD-64-598 SS2</strain>
    </source>
</reference>
<keyword evidence="6" id="KW-1185">Reference proteome</keyword>
<gene>
    <name evidence="5" type="ORF">CONPUDRAFT_106409</name>
</gene>
<dbReference type="GO" id="GO:0071949">
    <property type="term" value="F:FAD binding"/>
    <property type="evidence" value="ECO:0007669"/>
    <property type="project" value="InterPro"/>
</dbReference>
<dbReference type="AlphaFoldDB" id="A0A5M3ML36"/>
<evidence type="ECO:0000313" key="5">
    <source>
        <dbReference type="EMBL" id="EIW79727.1"/>
    </source>
</evidence>
<comment type="caution">
    <text evidence="5">The sequence shown here is derived from an EMBL/GenBank/DDBJ whole genome shotgun (WGS) entry which is preliminary data.</text>
</comment>
<dbReference type="InterPro" id="IPR002938">
    <property type="entry name" value="FAD-bd"/>
</dbReference>
<name>A0A5M3ML36_CONPW</name>
<accession>A0A5M3ML36</accession>
<dbReference type="KEGG" id="cput:CONPUDRAFT_106409"/>
<dbReference type="RefSeq" id="XP_007770088.1">
    <property type="nucleotide sequence ID" value="XM_007771898.1"/>
</dbReference>
<keyword evidence="2" id="KW-0274">FAD</keyword>
<dbReference type="PANTHER" id="PTHR46720:SF3">
    <property type="entry name" value="FAD-BINDING DOMAIN-CONTAINING PROTEIN-RELATED"/>
    <property type="match status" value="1"/>
</dbReference>
<dbReference type="OMA" id="CHAMTPH"/>
<proteinExistence type="predicted"/>
<dbReference type="SUPFAM" id="SSF54373">
    <property type="entry name" value="FAD-linked reductases, C-terminal domain"/>
    <property type="match status" value="1"/>
</dbReference>
<organism evidence="5 6">
    <name type="scientific">Coniophora puteana (strain RWD-64-598)</name>
    <name type="common">Brown rot fungus</name>
    <dbReference type="NCBI Taxonomy" id="741705"/>
    <lineage>
        <taxon>Eukaryota</taxon>
        <taxon>Fungi</taxon>
        <taxon>Dikarya</taxon>
        <taxon>Basidiomycota</taxon>
        <taxon>Agaricomycotina</taxon>
        <taxon>Agaricomycetes</taxon>
        <taxon>Agaricomycetidae</taxon>
        <taxon>Boletales</taxon>
        <taxon>Coniophorineae</taxon>
        <taxon>Coniophoraceae</taxon>
        <taxon>Coniophora</taxon>
    </lineage>
</organism>
<dbReference type="Pfam" id="PF01494">
    <property type="entry name" value="FAD_binding_3"/>
    <property type="match status" value="2"/>
</dbReference>
<feature type="domain" description="FAD-binding" evidence="4">
    <location>
        <begin position="12"/>
        <end position="180"/>
    </location>
</feature>
<dbReference type="PRINTS" id="PR00420">
    <property type="entry name" value="RNGMNOXGNASE"/>
</dbReference>
<keyword evidence="3" id="KW-0560">Oxidoreductase</keyword>
<feature type="domain" description="FAD-binding" evidence="4">
    <location>
        <begin position="318"/>
        <end position="383"/>
    </location>
</feature>
<protein>
    <submittedName>
        <fullName evidence="5">FAD/NAD(P)-binding domain-containing protein</fullName>
    </submittedName>
</protein>
<evidence type="ECO:0000256" key="1">
    <source>
        <dbReference type="ARBA" id="ARBA00022630"/>
    </source>
</evidence>
<dbReference type="GO" id="GO:0044550">
    <property type="term" value="P:secondary metabolite biosynthetic process"/>
    <property type="evidence" value="ECO:0007669"/>
    <property type="project" value="TreeGrafter"/>
</dbReference>
<evidence type="ECO:0000259" key="4">
    <source>
        <dbReference type="Pfam" id="PF01494"/>
    </source>
</evidence>
<evidence type="ECO:0000256" key="2">
    <source>
        <dbReference type="ARBA" id="ARBA00022827"/>
    </source>
</evidence>
<dbReference type="Proteomes" id="UP000053558">
    <property type="component" value="Unassembled WGS sequence"/>
</dbReference>
<dbReference type="PANTHER" id="PTHR46720">
    <property type="entry name" value="HYDROXYLASE, PUTATIVE (AFU_ORTHOLOGUE AFUA_3G01460)-RELATED"/>
    <property type="match status" value="1"/>
</dbReference>
<dbReference type="Gene3D" id="3.50.50.60">
    <property type="entry name" value="FAD/NAD(P)-binding domain"/>
    <property type="match status" value="1"/>
</dbReference>
<sequence>MTITHDERRPFRVAICGAGPGGLLLAVTIGKYCEDTPIDLYEAQPEISVVGAGITLRKRTLGIIEDLGLLEELNKFVTNINKTDRGLRHRIADNRDGGEEWFRLTYRNGAPSSMHRRALVDILKASLPPTCTVHTSKRLKSYQEDSTGTLTLEFTDGITALADVLIGADGIRSPTRRSLFETAAQHTPPLFNTAHLSNYVNPLFSGIMVYRSLFPIKDLLEKYPDHPLTNDLVLWFGQDKHLVAYGVNNGKTVNVIAYTTNSITQTKASPDKWVENVPRNEVADTFSNFEPMARAVAECCEDISLWALHITSELPISTYGHVALLGDACHAMTPHLGAGAGQAMEDAYVLGRLLSHAAVNTQNIPRALRIYQDVRLHYAQHIAADSLANGFSYSFQGPEQINAPRTKENLEAWSNIMKKRGLEYMDAPGSAVEDWLEAKRRLDQTLETGQ</sequence>
<dbReference type="InterPro" id="IPR036188">
    <property type="entry name" value="FAD/NAD-bd_sf"/>
</dbReference>
<dbReference type="GeneID" id="19198590"/>
<evidence type="ECO:0000313" key="6">
    <source>
        <dbReference type="Proteomes" id="UP000053558"/>
    </source>
</evidence>
<evidence type="ECO:0000256" key="3">
    <source>
        <dbReference type="ARBA" id="ARBA00023002"/>
    </source>
</evidence>
<dbReference type="GO" id="GO:0016491">
    <property type="term" value="F:oxidoreductase activity"/>
    <property type="evidence" value="ECO:0007669"/>
    <property type="project" value="UniProtKB-KW"/>
</dbReference>
<dbReference type="EMBL" id="JH711580">
    <property type="protein sequence ID" value="EIW79727.1"/>
    <property type="molecule type" value="Genomic_DNA"/>
</dbReference>